<comment type="subunit">
    <text evidence="3">Homotrimer.</text>
</comment>
<accession>A0A9D1QHZ7</accession>
<dbReference type="CDD" id="cd00452">
    <property type="entry name" value="KDPG_aldolase"/>
    <property type="match status" value="1"/>
</dbReference>
<dbReference type="GO" id="GO:0016829">
    <property type="term" value="F:lyase activity"/>
    <property type="evidence" value="ECO:0007669"/>
    <property type="project" value="UniProtKB-KW"/>
</dbReference>
<dbReference type="InterPro" id="IPR000887">
    <property type="entry name" value="Aldlse_KDPG_KHG"/>
</dbReference>
<evidence type="ECO:0000256" key="2">
    <source>
        <dbReference type="ARBA" id="ARBA00006906"/>
    </source>
</evidence>
<sequence>MTVLERIKKHRMIGILRGYDTGDALKIARALEESGFNVIEVALNSPNAKETVKAIKDELGDRIVLGAGTVLNTEDAGDCIDAGAEFLLSPVYSKEVLDFASDKDVLYIPGCYTPTEIYNAHAAGAGMIKVFPAGGLGAGYIKDVLAPMNELVLLPTGGVTPDNINGFLDAGAAALGISSALVPKGEVDGSLLGDIRTRATKFREALEHEDQKL</sequence>
<reference evidence="6" key="2">
    <citation type="submission" date="2021-04" db="EMBL/GenBank/DDBJ databases">
        <authorList>
            <person name="Gilroy R."/>
        </authorList>
    </citation>
    <scope>NUCLEOTIDE SEQUENCE</scope>
    <source>
        <strain evidence="6">ChiHjej13B12-752</strain>
    </source>
</reference>
<gene>
    <name evidence="6" type="ORF">H9891_08290</name>
</gene>
<dbReference type="PANTHER" id="PTHR30246">
    <property type="entry name" value="2-KETO-3-DEOXY-6-PHOSPHOGLUCONATE ALDOLASE"/>
    <property type="match status" value="1"/>
</dbReference>
<protein>
    <submittedName>
        <fullName evidence="6">Bifunctional 4-hydroxy-2-oxoglutarate aldolase/2-dehydro-3-deoxy-phosphogluconate aldolase</fullName>
    </submittedName>
</protein>
<dbReference type="Proteomes" id="UP000823989">
    <property type="component" value="Unassembled WGS sequence"/>
</dbReference>
<dbReference type="InterPro" id="IPR013785">
    <property type="entry name" value="Aldolase_TIM"/>
</dbReference>
<dbReference type="NCBIfam" id="TIGR01182">
    <property type="entry name" value="eda"/>
    <property type="match status" value="1"/>
</dbReference>
<evidence type="ECO:0000256" key="5">
    <source>
        <dbReference type="ARBA" id="ARBA00023277"/>
    </source>
</evidence>
<comment type="caution">
    <text evidence="6">The sequence shown here is derived from an EMBL/GenBank/DDBJ whole genome shotgun (WGS) entry which is preliminary data.</text>
</comment>
<dbReference type="Gene3D" id="3.20.20.70">
    <property type="entry name" value="Aldolase class I"/>
    <property type="match status" value="1"/>
</dbReference>
<evidence type="ECO:0000256" key="3">
    <source>
        <dbReference type="ARBA" id="ARBA00011233"/>
    </source>
</evidence>
<evidence type="ECO:0000256" key="4">
    <source>
        <dbReference type="ARBA" id="ARBA00023239"/>
    </source>
</evidence>
<comment type="pathway">
    <text evidence="1">Carbohydrate acid metabolism.</text>
</comment>
<keyword evidence="5" id="KW-0119">Carbohydrate metabolism</keyword>
<proteinExistence type="inferred from homology"/>
<name>A0A9D1QHZ7_9STAP</name>
<keyword evidence="4" id="KW-0456">Lyase</keyword>
<evidence type="ECO:0000313" key="6">
    <source>
        <dbReference type="EMBL" id="HIW13131.1"/>
    </source>
</evidence>
<reference evidence="6" key="1">
    <citation type="journal article" date="2021" name="PeerJ">
        <title>Extensive microbial diversity within the chicken gut microbiome revealed by metagenomics and culture.</title>
        <authorList>
            <person name="Gilroy R."/>
            <person name="Ravi A."/>
            <person name="Getino M."/>
            <person name="Pursley I."/>
            <person name="Horton D.L."/>
            <person name="Alikhan N.F."/>
            <person name="Baker D."/>
            <person name="Gharbi K."/>
            <person name="Hall N."/>
            <person name="Watson M."/>
            <person name="Adriaenssens E.M."/>
            <person name="Foster-Nyarko E."/>
            <person name="Jarju S."/>
            <person name="Secka A."/>
            <person name="Antonio M."/>
            <person name="Oren A."/>
            <person name="Chaudhuri R.R."/>
            <person name="La Ragione R."/>
            <person name="Hildebrand F."/>
            <person name="Pallen M.J."/>
        </authorList>
    </citation>
    <scope>NUCLEOTIDE SEQUENCE</scope>
    <source>
        <strain evidence="6">ChiHjej13B12-752</strain>
    </source>
</reference>
<organism evidence="6 7">
    <name type="scientific">Candidatus Salinicoccus stercoripullorum</name>
    <dbReference type="NCBI Taxonomy" id="2838756"/>
    <lineage>
        <taxon>Bacteria</taxon>
        <taxon>Bacillati</taxon>
        <taxon>Bacillota</taxon>
        <taxon>Bacilli</taxon>
        <taxon>Bacillales</taxon>
        <taxon>Staphylococcaceae</taxon>
        <taxon>Salinicoccus</taxon>
    </lineage>
</organism>
<evidence type="ECO:0000313" key="7">
    <source>
        <dbReference type="Proteomes" id="UP000823989"/>
    </source>
</evidence>
<dbReference type="PANTHER" id="PTHR30246:SF1">
    <property type="entry name" value="2-DEHYDRO-3-DEOXY-6-PHOSPHOGALACTONATE ALDOLASE-RELATED"/>
    <property type="match status" value="1"/>
</dbReference>
<dbReference type="Pfam" id="PF01081">
    <property type="entry name" value="Aldolase"/>
    <property type="match status" value="1"/>
</dbReference>
<dbReference type="SUPFAM" id="SSF51569">
    <property type="entry name" value="Aldolase"/>
    <property type="match status" value="1"/>
</dbReference>
<comment type="similarity">
    <text evidence="2">Belongs to the KHG/KDPG aldolase family.</text>
</comment>
<dbReference type="AlphaFoldDB" id="A0A9D1QHZ7"/>
<evidence type="ECO:0000256" key="1">
    <source>
        <dbReference type="ARBA" id="ARBA00004761"/>
    </source>
</evidence>
<dbReference type="EMBL" id="DXHR01000027">
    <property type="protein sequence ID" value="HIW13131.1"/>
    <property type="molecule type" value="Genomic_DNA"/>
</dbReference>